<dbReference type="InterPro" id="IPR004360">
    <property type="entry name" value="Glyas_Fos-R_dOase_dom"/>
</dbReference>
<dbReference type="SUPFAM" id="SSF54593">
    <property type="entry name" value="Glyoxalase/Bleomycin resistance protein/Dihydroxybiphenyl dioxygenase"/>
    <property type="match status" value="1"/>
</dbReference>
<organism evidence="2 3">
    <name type="scientific">Marinicauda salina</name>
    <dbReference type="NCBI Taxonomy" id="2135793"/>
    <lineage>
        <taxon>Bacteria</taxon>
        <taxon>Pseudomonadati</taxon>
        <taxon>Pseudomonadota</taxon>
        <taxon>Alphaproteobacteria</taxon>
        <taxon>Maricaulales</taxon>
        <taxon>Maricaulaceae</taxon>
        <taxon>Marinicauda</taxon>
    </lineage>
</organism>
<keyword evidence="3" id="KW-1185">Reference proteome</keyword>
<dbReference type="InterPro" id="IPR029068">
    <property type="entry name" value="Glyas_Bleomycin-R_OHBP_Dase"/>
</dbReference>
<dbReference type="Gene3D" id="3.10.180.10">
    <property type="entry name" value="2,3-Dihydroxybiphenyl 1,2-Dioxygenase, domain 1"/>
    <property type="match status" value="1"/>
</dbReference>
<gene>
    <name evidence="2" type="ORF">DDZ18_07510</name>
</gene>
<reference evidence="3" key="1">
    <citation type="submission" date="2018-05" db="EMBL/GenBank/DDBJ databases">
        <authorList>
            <person name="Liu B.-T."/>
        </authorList>
    </citation>
    <scope>NUCLEOTIDE SEQUENCE [LARGE SCALE GENOMIC DNA]</scope>
    <source>
        <strain evidence="3">WD6-1</strain>
    </source>
</reference>
<dbReference type="AlphaFoldDB" id="A0A2U2BU36"/>
<sequence length="130" mass="14104">MAKVIGIGGVFARCDDAEATGRWYADVLGIELADFGGAHFRPQDFVARHGDAAMTVWCPFGPAMREYMEPGTAAFMINLVVDDLDGVLERARSKGVEPVTDEPVAYDNGRFAWIVDPDGVKVELWEPAGA</sequence>
<evidence type="ECO:0000313" key="2">
    <source>
        <dbReference type="EMBL" id="PWE17509.1"/>
    </source>
</evidence>
<feature type="domain" description="VOC" evidence="1">
    <location>
        <begin position="6"/>
        <end position="127"/>
    </location>
</feature>
<dbReference type="PROSITE" id="PS51819">
    <property type="entry name" value="VOC"/>
    <property type="match status" value="1"/>
</dbReference>
<comment type="caution">
    <text evidence="2">The sequence shown here is derived from an EMBL/GenBank/DDBJ whole genome shotgun (WGS) entry which is preliminary data.</text>
</comment>
<proteinExistence type="predicted"/>
<dbReference type="Pfam" id="PF00903">
    <property type="entry name" value="Glyoxalase"/>
    <property type="match status" value="1"/>
</dbReference>
<dbReference type="PANTHER" id="PTHR33993:SF5">
    <property type="entry name" value="GLYOXALASE"/>
    <property type="match status" value="1"/>
</dbReference>
<evidence type="ECO:0000313" key="3">
    <source>
        <dbReference type="Proteomes" id="UP000245168"/>
    </source>
</evidence>
<protein>
    <submittedName>
        <fullName evidence="2">Glyoxalase</fullName>
    </submittedName>
</protein>
<dbReference type="PANTHER" id="PTHR33993">
    <property type="entry name" value="GLYOXALASE-RELATED"/>
    <property type="match status" value="1"/>
</dbReference>
<dbReference type="EMBL" id="QEXV01000003">
    <property type="protein sequence ID" value="PWE17509.1"/>
    <property type="molecule type" value="Genomic_DNA"/>
</dbReference>
<accession>A0A2U2BU36</accession>
<name>A0A2U2BU36_9PROT</name>
<dbReference type="InterPro" id="IPR052164">
    <property type="entry name" value="Anthracycline_SecMetBiosynth"/>
</dbReference>
<dbReference type="Proteomes" id="UP000245168">
    <property type="component" value="Unassembled WGS sequence"/>
</dbReference>
<dbReference type="RefSeq" id="WP_109252740.1">
    <property type="nucleotide sequence ID" value="NZ_QEXV01000003.1"/>
</dbReference>
<evidence type="ECO:0000259" key="1">
    <source>
        <dbReference type="PROSITE" id="PS51819"/>
    </source>
</evidence>
<dbReference type="OrthoDB" id="9799428at2"/>
<dbReference type="InterPro" id="IPR037523">
    <property type="entry name" value="VOC_core"/>
</dbReference>